<evidence type="ECO:0000256" key="2">
    <source>
        <dbReference type="ARBA" id="ARBA00022676"/>
    </source>
</evidence>
<feature type="domain" description="Glycosyltransferase 2-like" evidence="8">
    <location>
        <begin position="5"/>
        <end position="135"/>
    </location>
</feature>
<proteinExistence type="predicted"/>
<reference evidence="9 10" key="2">
    <citation type="journal article" date="2016" name="PeerJ">
        <title>Analysis of five complete genome sequences for members of the class Peribacteria in the recently recognized Peregrinibacteria bacterial phylum.</title>
        <authorList>
            <person name="Anantharaman K."/>
            <person name="Brown C.T."/>
            <person name="Burstein D."/>
            <person name="Castelle C.J."/>
            <person name="Probst A.J."/>
            <person name="Thomas B.C."/>
            <person name="Williams K.H."/>
            <person name="Banfield J.F."/>
        </authorList>
    </citation>
    <scope>NUCLEOTIDE SEQUENCE [LARGE SCALE GENOMIC DNA]</scope>
    <source>
        <strain evidence="9">RIFOXYD1_FULL_PER-ii_59_16</strain>
    </source>
</reference>
<gene>
    <name evidence="9" type="ORF">PeribacterD1_0077</name>
</gene>
<dbReference type="InterPro" id="IPR029044">
    <property type="entry name" value="Nucleotide-diphossugar_trans"/>
</dbReference>
<evidence type="ECO:0000313" key="10">
    <source>
        <dbReference type="Proteomes" id="UP000069135"/>
    </source>
</evidence>
<accession>A0A0S1SPK6</accession>
<accession>A0A0S1STR3</accession>
<accession>A0A0S1SQS6</accession>
<accession>A0A0S1SFT3</accession>
<dbReference type="STRING" id="1735162.PeribacterB2_0077"/>
<evidence type="ECO:0000256" key="5">
    <source>
        <dbReference type="ARBA" id="ARBA00022985"/>
    </source>
</evidence>
<dbReference type="EMBL" id="CP013065">
    <property type="protein sequence ID" value="ALM12780.1"/>
    <property type="molecule type" value="Genomic_DNA"/>
</dbReference>
<evidence type="ECO:0000256" key="1">
    <source>
        <dbReference type="ARBA" id="ARBA00022475"/>
    </source>
</evidence>
<evidence type="ECO:0000259" key="8">
    <source>
        <dbReference type="Pfam" id="PF00535"/>
    </source>
</evidence>
<dbReference type="PANTHER" id="PTHR48090:SF3">
    <property type="entry name" value="UNDECAPRENYL-PHOSPHATE 4-DEOXY-4-FORMAMIDO-L-ARABINOSE TRANSFERASE"/>
    <property type="match status" value="1"/>
</dbReference>
<keyword evidence="3 9" id="KW-0808">Transferase</keyword>
<dbReference type="Proteomes" id="UP000069135">
    <property type="component" value="Chromosome"/>
</dbReference>
<reference evidence="10" key="1">
    <citation type="submission" date="2015-10" db="EMBL/GenBank/DDBJ databases">
        <title>Analysis of five complete genome sequences for members of the class Peribacteria in the recently recognized Peregrinibacteria bacterial phylum.</title>
        <authorList>
            <person name="Anantharaman K."/>
            <person name="Brown C.T."/>
            <person name="Burstein D."/>
            <person name="Castelle C.J."/>
            <person name="Probst A.J."/>
            <person name="Thomas B.C."/>
            <person name="Williams K.H."/>
            <person name="Banfield J.F."/>
        </authorList>
    </citation>
    <scope>NUCLEOTIDE SEQUENCE [LARGE SCALE GENOMIC DNA]</scope>
</reference>
<dbReference type="GO" id="GO:0099621">
    <property type="term" value="F:undecaprenyl-phosphate 4-deoxy-4-formamido-L-arabinose transferase activity"/>
    <property type="evidence" value="ECO:0007669"/>
    <property type="project" value="TreeGrafter"/>
</dbReference>
<dbReference type="Pfam" id="PF00535">
    <property type="entry name" value="Glycos_transf_2"/>
    <property type="match status" value="1"/>
</dbReference>
<dbReference type="AlphaFoldDB" id="A0A0S1SPK6"/>
<accession>A0A0S1SJY7</accession>
<keyword evidence="6" id="KW-1133">Transmembrane helix</keyword>
<dbReference type="KEGG" id="prf:PeribacterA2_0077"/>
<name>A0A0S1SPK6_9BACT</name>
<protein>
    <submittedName>
        <fullName evidence="9">Putative dolichol-phosphate mannosyltransferase-putative membrane bound sugar transferase involved in LPS biosynthesis</fullName>
    </submittedName>
</protein>
<keyword evidence="5" id="KW-0448">Lipopolysaccharide biosynthesis</keyword>
<organism evidence="9 10">
    <name type="scientific">Candidatus Peribacter riflensis</name>
    <dbReference type="NCBI Taxonomy" id="1735162"/>
    <lineage>
        <taxon>Bacteria</taxon>
        <taxon>Candidatus Peregrinibacteriota</taxon>
        <taxon>Candidatus Peribacteria</taxon>
        <taxon>Candidatus Peribacterales</taxon>
        <taxon>Candidatus Peribacteraceae</taxon>
        <taxon>Candidatus Peribacter</taxon>
    </lineage>
</organism>
<sequence length="252" mass="28216">MPKLSIVLPCYNEEQVVATTVQQVMQWLETGRSDAEVIAVDNASTDSTPSVLRELCQRYPLLRVVTRACNGGYGSSVRSGCDAAQGEIIAWMDADGQFDVQDFDTLLPHLASVDFVSGIRAKRSDSWVRLLLGRMWDGVIRICFGIRARDIDCGMKAFRHDVWPLIRPTITVGDAFNAEFFFRIERCGLTWRQEPVRHYPRLTGTSGSVRLPDILRAFSETTRLFFAARLGRFRCAASHGGPDLTMPSSLHT</sequence>
<dbReference type="InterPro" id="IPR001173">
    <property type="entry name" value="Glyco_trans_2-like"/>
</dbReference>
<dbReference type="InterPro" id="IPR050256">
    <property type="entry name" value="Glycosyltransferase_2"/>
</dbReference>
<dbReference type="PANTHER" id="PTHR48090">
    <property type="entry name" value="UNDECAPRENYL-PHOSPHATE 4-DEOXY-4-FORMAMIDO-L-ARABINOSE TRANSFERASE-RELATED"/>
    <property type="match status" value="1"/>
</dbReference>
<dbReference type="GO" id="GO:0009103">
    <property type="term" value="P:lipopolysaccharide biosynthetic process"/>
    <property type="evidence" value="ECO:0007669"/>
    <property type="project" value="UniProtKB-KW"/>
</dbReference>
<evidence type="ECO:0000256" key="4">
    <source>
        <dbReference type="ARBA" id="ARBA00022692"/>
    </source>
</evidence>
<dbReference type="Gene3D" id="3.90.550.10">
    <property type="entry name" value="Spore Coat Polysaccharide Biosynthesis Protein SpsA, Chain A"/>
    <property type="match status" value="1"/>
</dbReference>
<evidence type="ECO:0000256" key="3">
    <source>
        <dbReference type="ARBA" id="ARBA00022679"/>
    </source>
</evidence>
<keyword evidence="1" id="KW-1003">Cell membrane</keyword>
<dbReference type="CDD" id="cd04179">
    <property type="entry name" value="DPM_DPG-synthase_like"/>
    <property type="match status" value="1"/>
</dbReference>
<dbReference type="SUPFAM" id="SSF53448">
    <property type="entry name" value="Nucleotide-diphospho-sugar transferases"/>
    <property type="match status" value="1"/>
</dbReference>
<evidence type="ECO:0000256" key="6">
    <source>
        <dbReference type="ARBA" id="ARBA00022989"/>
    </source>
</evidence>
<keyword evidence="7" id="KW-0472">Membrane</keyword>
<keyword evidence="2 9" id="KW-0328">Glycosyltransferase</keyword>
<dbReference type="GO" id="GO:0005886">
    <property type="term" value="C:plasma membrane"/>
    <property type="evidence" value="ECO:0007669"/>
    <property type="project" value="TreeGrafter"/>
</dbReference>
<evidence type="ECO:0000256" key="7">
    <source>
        <dbReference type="ARBA" id="ARBA00023136"/>
    </source>
</evidence>
<evidence type="ECO:0000313" key="9">
    <source>
        <dbReference type="EMBL" id="ALM12780.1"/>
    </source>
</evidence>
<keyword evidence="4" id="KW-0812">Transmembrane</keyword>